<gene>
    <name evidence="4" type="ordered locus">Shel_03680</name>
</gene>
<keyword evidence="5" id="KW-1185">Reference proteome</keyword>
<dbReference type="InterPro" id="IPR009057">
    <property type="entry name" value="Homeodomain-like_sf"/>
</dbReference>
<dbReference type="RefSeq" id="WP_012797537.1">
    <property type="nucleotide sequence ID" value="NC_013165.1"/>
</dbReference>
<dbReference type="GO" id="GO:0003677">
    <property type="term" value="F:DNA binding"/>
    <property type="evidence" value="ECO:0007669"/>
    <property type="project" value="UniProtKB-UniRule"/>
</dbReference>
<keyword evidence="1 2" id="KW-0238">DNA-binding</keyword>
<dbReference type="EMBL" id="CP001684">
    <property type="protein sequence ID" value="ACV21430.1"/>
    <property type="molecule type" value="Genomic_DNA"/>
</dbReference>
<dbReference type="Pfam" id="PF00440">
    <property type="entry name" value="TetR_N"/>
    <property type="match status" value="1"/>
</dbReference>
<evidence type="ECO:0000256" key="1">
    <source>
        <dbReference type="ARBA" id="ARBA00023125"/>
    </source>
</evidence>
<dbReference type="Gene3D" id="1.10.357.10">
    <property type="entry name" value="Tetracycline Repressor, domain 2"/>
    <property type="match status" value="1"/>
</dbReference>
<dbReference type="eggNOG" id="COG1309">
    <property type="taxonomic scope" value="Bacteria"/>
</dbReference>
<name>C7N2C4_SLAHD</name>
<sequence>MARPRNMELYGTVKREAYRQLLSRGYQETTYQSIASGCGITRVAVQNYFPSKLDLALAFFDDLLSALHRAILDEGIHQENEFDFMYCIGQGFFAFLLKDEGSRRLLLDLTSSRELTSQILLFEYRWGEDFITEQRTVSQEKFQNDTTVSMGGFYELLYRCLKDDKPFDLAVHLGRVVRTIMHDYGYGYEEAKAFVAAHAMTEDEKSRVVQVVSEEL</sequence>
<dbReference type="InterPro" id="IPR001647">
    <property type="entry name" value="HTH_TetR"/>
</dbReference>
<organism evidence="4 5">
    <name type="scientific">Slackia heliotrinireducens (strain ATCC 29202 / DSM 20476 / NCTC 11029 / RHS 1)</name>
    <name type="common">Peptococcus heliotrinreducens</name>
    <dbReference type="NCBI Taxonomy" id="471855"/>
    <lineage>
        <taxon>Bacteria</taxon>
        <taxon>Bacillati</taxon>
        <taxon>Actinomycetota</taxon>
        <taxon>Coriobacteriia</taxon>
        <taxon>Eggerthellales</taxon>
        <taxon>Eggerthellaceae</taxon>
        <taxon>Slackia</taxon>
    </lineage>
</organism>
<dbReference type="SUPFAM" id="SSF46689">
    <property type="entry name" value="Homeodomain-like"/>
    <property type="match status" value="1"/>
</dbReference>
<evidence type="ECO:0000259" key="3">
    <source>
        <dbReference type="PROSITE" id="PS50977"/>
    </source>
</evidence>
<evidence type="ECO:0000256" key="2">
    <source>
        <dbReference type="PROSITE-ProRule" id="PRU00335"/>
    </source>
</evidence>
<dbReference type="HOGENOM" id="CLU_1276909_0_0_11"/>
<dbReference type="PROSITE" id="PS50977">
    <property type="entry name" value="HTH_TETR_2"/>
    <property type="match status" value="1"/>
</dbReference>
<feature type="DNA-binding region" description="H-T-H motif" evidence="2">
    <location>
        <begin position="30"/>
        <end position="49"/>
    </location>
</feature>
<accession>C7N2C4</accession>
<proteinExistence type="predicted"/>
<dbReference type="AlphaFoldDB" id="C7N2C4"/>
<feature type="domain" description="HTH tetR-type" evidence="3">
    <location>
        <begin position="7"/>
        <end position="67"/>
    </location>
</feature>
<protein>
    <submittedName>
        <fullName evidence="4">Transcriptional regulator, tetR family</fullName>
    </submittedName>
</protein>
<dbReference type="KEGG" id="shi:Shel_03680"/>
<dbReference type="Proteomes" id="UP000002026">
    <property type="component" value="Chromosome"/>
</dbReference>
<reference evidence="4 5" key="1">
    <citation type="journal article" date="2009" name="Stand. Genomic Sci.">
        <title>Complete genome sequence of Slackia heliotrinireducens type strain (RHS 1).</title>
        <authorList>
            <person name="Pukall R."/>
            <person name="Lapidus A."/>
            <person name="Nolan M."/>
            <person name="Copeland A."/>
            <person name="Glavina Del Rio T."/>
            <person name="Lucas S."/>
            <person name="Chen F."/>
            <person name="Tice H."/>
            <person name="Cheng J.F."/>
            <person name="Chertkov O."/>
            <person name="Bruce D."/>
            <person name="Goodwin L."/>
            <person name="Kuske C."/>
            <person name="Brettin T."/>
            <person name="Detter J.C."/>
            <person name="Han C."/>
            <person name="Pitluck S."/>
            <person name="Pati A."/>
            <person name="Mavrommatis K."/>
            <person name="Ivanova N."/>
            <person name="Ovchinnikova G."/>
            <person name="Chen A."/>
            <person name="Palaniappan K."/>
            <person name="Schneider S."/>
            <person name="Rohde M."/>
            <person name="Chain P."/>
            <person name="D'haeseleer P."/>
            <person name="Goker M."/>
            <person name="Bristow J."/>
            <person name="Eisen J.A."/>
            <person name="Markowitz V."/>
            <person name="Kyrpides N.C."/>
            <person name="Klenk H.P."/>
            <person name="Hugenholtz P."/>
        </authorList>
    </citation>
    <scope>NUCLEOTIDE SEQUENCE [LARGE SCALE GENOMIC DNA]</scope>
    <source>
        <strain evidence="5">ATCC 29202 / DSM 20476 / NCTC 11029 / RHS 1</strain>
    </source>
</reference>
<evidence type="ECO:0000313" key="4">
    <source>
        <dbReference type="EMBL" id="ACV21430.1"/>
    </source>
</evidence>
<evidence type="ECO:0000313" key="5">
    <source>
        <dbReference type="Proteomes" id="UP000002026"/>
    </source>
</evidence>